<dbReference type="AlphaFoldDB" id="A0A8S0Z538"/>
<accession>A0A8S0Z538</accession>
<evidence type="ECO:0000313" key="1">
    <source>
        <dbReference type="EMBL" id="CAB3227210.1"/>
    </source>
</evidence>
<protein>
    <submittedName>
        <fullName evidence="1">Uncharacterized protein</fullName>
    </submittedName>
</protein>
<sequence>MNTIVDIQGFQSDANDFIPKEIAIQCTKEVLVILIKPPYPYHELSAVQKNTVDWVEKYRQIFWEGGFVHYRNFRNCIEFLRNKNIYVKGFDKSTWLRDLLEDEYDDDSYCIRGIYNKFYNLEDFGCPSFSKLYEIYKDCNIKKCIYHPRHCAFTNVHYLSKWNADNKVFD</sequence>
<dbReference type="Proteomes" id="UP000494256">
    <property type="component" value="Unassembled WGS sequence"/>
</dbReference>
<dbReference type="EMBL" id="CADEBD010000276">
    <property type="protein sequence ID" value="CAB3227210.1"/>
    <property type="molecule type" value="Genomic_DNA"/>
</dbReference>
<proteinExistence type="predicted"/>
<evidence type="ECO:0000313" key="2">
    <source>
        <dbReference type="Proteomes" id="UP000494256"/>
    </source>
</evidence>
<gene>
    <name evidence="1" type="ORF">APLA_LOCUS2871</name>
</gene>
<dbReference type="OrthoDB" id="7486254at2759"/>
<comment type="caution">
    <text evidence="1">The sequence shown here is derived from an EMBL/GenBank/DDBJ whole genome shotgun (WGS) entry which is preliminary data.</text>
</comment>
<name>A0A8S0Z538_ARCPL</name>
<reference evidence="1 2" key="1">
    <citation type="submission" date="2020-04" db="EMBL/GenBank/DDBJ databases">
        <authorList>
            <person name="Wallbank WR R."/>
            <person name="Pardo Diaz C."/>
            <person name="Kozak K."/>
            <person name="Martin S."/>
            <person name="Jiggins C."/>
            <person name="Moest M."/>
            <person name="Warren A I."/>
            <person name="Byers J.R.P. K."/>
            <person name="Montejo-Kovacevich G."/>
            <person name="Yen C E."/>
        </authorList>
    </citation>
    <scope>NUCLEOTIDE SEQUENCE [LARGE SCALE GENOMIC DNA]</scope>
</reference>
<organism evidence="1 2">
    <name type="scientific">Arctia plantaginis</name>
    <name type="common">Wood tiger moth</name>
    <name type="synonym">Phalaena plantaginis</name>
    <dbReference type="NCBI Taxonomy" id="874455"/>
    <lineage>
        <taxon>Eukaryota</taxon>
        <taxon>Metazoa</taxon>
        <taxon>Ecdysozoa</taxon>
        <taxon>Arthropoda</taxon>
        <taxon>Hexapoda</taxon>
        <taxon>Insecta</taxon>
        <taxon>Pterygota</taxon>
        <taxon>Neoptera</taxon>
        <taxon>Endopterygota</taxon>
        <taxon>Lepidoptera</taxon>
        <taxon>Glossata</taxon>
        <taxon>Ditrysia</taxon>
        <taxon>Noctuoidea</taxon>
        <taxon>Erebidae</taxon>
        <taxon>Arctiinae</taxon>
        <taxon>Arctia</taxon>
    </lineage>
</organism>